<feature type="transmembrane region" description="Helical" evidence="9">
    <location>
        <begin position="20"/>
        <end position="41"/>
    </location>
</feature>
<keyword evidence="2" id="KW-1003">Cell membrane</keyword>
<dbReference type="InterPro" id="IPR017452">
    <property type="entry name" value="GPCR_Rhodpsn_7TM"/>
</dbReference>
<feature type="transmembrane region" description="Helical" evidence="9">
    <location>
        <begin position="71"/>
        <end position="89"/>
    </location>
</feature>
<dbReference type="GO" id="GO:0005886">
    <property type="term" value="C:plasma membrane"/>
    <property type="evidence" value="ECO:0000318"/>
    <property type="project" value="GO_Central"/>
</dbReference>
<dbReference type="STRING" id="45351.A7T5A7"/>
<evidence type="ECO:0000256" key="5">
    <source>
        <dbReference type="ARBA" id="ARBA00023040"/>
    </source>
</evidence>
<keyword evidence="12" id="KW-1185">Reference proteome</keyword>
<keyword evidence="5" id="KW-0297">G-protein coupled receptor</keyword>
<evidence type="ECO:0000256" key="6">
    <source>
        <dbReference type="ARBA" id="ARBA00023136"/>
    </source>
</evidence>
<evidence type="ECO:0000256" key="2">
    <source>
        <dbReference type="ARBA" id="ARBA00022475"/>
    </source>
</evidence>
<feature type="transmembrane region" description="Helical" evidence="9">
    <location>
        <begin position="109"/>
        <end position="130"/>
    </location>
</feature>
<dbReference type="PhylomeDB" id="A7T5A7"/>
<dbReference type="PANTHER" id="PTHR24228">
    <property type="entry name" value="B2 BRADYKININ RECEPTOR/ANGIOTENSIN II RECEPTOR"/>
    <property type="match status" value="1"/>
</dbReference>
<feature type="non-terminal residue" evidence="11">
    <location>
        <position position="151"/>
    </location>
</feature>
<evidence type="ECO:0000313" key="11">
    <source>
        <dbReference type="EMBL" id="EDO28855.1"/>
    </source>
</evidence>
<evidence type="ECO:0000313" key="12">
    <source>
        <dbReference type="Proteomes" id="UP000001593"/>
    </source>
</evidence>
<dbReference type="PROSITE" id="PS50262">
    <property type="entry name" value="G_PROTEIN_RECEP_F1_2"/>
    <property type="match status" value="1"/>
</dbReference>
<evidence type="ECO:0000256" key="9">
    <source>
        <dbReference type="SAM" id="Phobius"/>
    </source>
</evidence>
<organism evidence="11 12">
    <name type="scientific">Nematostella vectensis</name>
    <name type="common">Starlet sea anemone</name>
    <dbReference type="NCBI Taxonomy" id="45351"/>
    <lineage>
        <taxon>Eukaryota</taxon>
        <taxon>Metazoa</taxon>
        <taxon>Cnidaria</taxon>
        <taxon>Anthozoa</taxon>
        <taxon>Hexacorallia</taxon>
        <taxon>Actiniaria</taxon>
        <taxon>Edwardsiidae</taxon>
        <taxon>Nematostella</taxon>
    </lineage>
</organism>
<reference evidence="11 12" key="1">
    <citation type="journal article" date="2007" name="Science">
        <title>Sea anemone genome reveals ancestral eumetazoan gene repertoire and genomic organization.</title>
        <authorList>
            <person name="Putnam N.H."/>
            <person name="Srivastava M."/>
            <person name="Hellsten U."/>
            <person name="Dirks B."/>
            <person name="Chapman J."/>
            <person name="Salamov A."/>
            <person name="Terry A."/>
            <person name="Shapiro H."/>
            <person name="Lindquist E."/>
            <person name="Kapitonov V.V."/>
            <person name="Jurka J."/>
            <person name="Genikhovich G."/>
            <person name="Grigoriev I.V."/>
            <person name="Lucas S.M."/>
            <person name="Steele R.E."/>
            <person name="Finnerty J.R."/>
            <person name="Technau U."/>
            <person name="Martindale M.Q."/>
            <person name="Rokhsar D.S."/>
        </authorList>
    </citation>
    <scope>NUCLEOTIDE SEQUENCE [LARGE SCALE GENOMIC DNA]</scope>
    <source>
        <strain evidence="12">CH2 X CH6</strain>
    </source>
</reference>
<dbReference type="CDD" id="cd00637">
    <property type="entry name" value="7tm_classA_rhodopsin-like"/>
    <property type="match status" value="1"/>
</dbReference>
<evidence type="ECO:0000256" key="8">
    <source>
        <dbReference type="ARBA" id="ARBA00023224"/>
    </source>
</evidence>
<keyword evidence="7" id="KW-0675">Receptor</keyword>
<sequence>FSPGKAMCLYRFESNIPYTVFLEALFIGLPLNIIAFCYLSVFREVRRTNKVFTSANATRAELRAHVQETKITKTLGAVFLGYVSCWMPVSIIDYLDAANGKPIYHREVYMAYMFLIYISSMINPLIYGLASRAFRREYEMMIKGVICLRGC</sequence>
<dbReference type="Proteomes" id="UP000001593">
    <property type="component" value="Unassembled WGS sequence"/>
</dbReference>
<feature type="non-terminal residue" evidence="11">
    <location>
        <position position="1"/>
    </location>
</feature>
<keyword evidence="6 9" id="KW-0472">Membrane</keyword>
<dbReference type="SUPFAM" id="SSF81321">
    <property type="entry name" value="Family A G protein-coupled receptor-like"/>
    <property type="match status" value="1"/>
</dbReference>
<dbReference type="Pfam" id="PF00001">
    <property type="entry name" value="7tm_1"/>
    <property type="match status" value="1"/>
</dbReference>
<dbReference type="Gene3D" id="1.20.1070.10">
    <property type="entry name" value="Rhodopsin 7-helix transmembrane proteins"/>
    <property type="match status" value="1"/>
</dbReference>
<proteinExistence type="predicted"/>
<dbReference type="PANTHER" id="PTHR24228:SF59">
    <property type="entry name" value="NEUROPEPTIDE RECEPTOR 15"/>
    <property type="match status" value="1"/>
</dbReference>
<dbReference type="GO" id="GO:0008020">
    <property type="term" value="F:G protein-coupled photoreceptor activity"/>
    <property type="evidence" value="ECO:0000318"/>
    <property type="project" value="GO_Central"/>
</dbReference>
<dbReference type="PRINTS" id="PR00237">
    <property type="entry name" value="GPCRRHODOPSN"/>
</dbReference>
<dbReference type="GO" id="GO:0071482">
    <property type="term" value="P:cellular response to light stimulus"/>
    <property type="evidence" value="ECO:0000318"/>
    <property type="project" value="GO_Central"/>
</dbReference>
<protein>
    <recommendedName>
        <fullName evidence="10">G-protein coupled receptors family 1 profile domain-containing protein</fullName>
    </recommendedName>
</protein>
<dbReference type="HOGENOM" id="CLU_1736055_0_0_1"/>
<evidence type="ECO:0000256" key="7">
    <source>
        <dbReference type="ARBA" id="ARBA00023170"/>
    </source>
</evidence>
<dbReference type="EMBL" id="DS471108">
    <property type="protein sequence ID" value="EDO28855.1"/>
    <property type="molecule type" value="Genomic_DNA"/>
</dbReference>
<keyword evidence="8" id="KW-0807">Transducer</keyword>
<evidence type="ECO:0000256" key="1">
    <source>
        <dbReference type="ARBA" id="ARBA00004651"/>
    </source>
</evidence>
<evidence type="ECO:0000259" key="10">
    <source>
        <dbReference type="PROSITE" id="PS50262"/>
    </source>
</evidence>
<keyword evidence="4 9" id="KW-1133">Transmembrane helix</keyword>
<feature type="domain" description="G-protein coupled receptors family 1 profile" evidence="10">
    <location>
        <begin position="1"/>
        <end position="127"/>
    </location>
</feature>
<comment type="subcellular location">
    <subcellularLocation>
        <location evidence="1">Cell membrane</location>
        <topology evidence="1">Multi-pass membrane protein</topology>
    </subcellularLocation>
</comment>
<evidence type="ECO:0000256" key="4">
    <source>
        <dbReference type="ARBA" id="ARBA00022989"/>
    </source>
</evidence>
<evidence type="ECO:0000256" key="3">
    <source>
        <dbReference type="ARBA" id="ARBA00022692"/>
    </source>
</evidence>
<dbReference type="GO" id="GO:0007186">
    <property type="term" value="P:G protein-coupled receptor signaling pathway"/>
    <property type="evidence" value="ECO:0000318"/>
    <property type="project" value="GO_Central"/>
</dbReference>
<gene>
    <name evidence="11" type="ORF">NEMVEDRAFT_v1g3794</name>
</gene>
<dbReference type="InParanoid" id="A7T5A7"/>
<dbReference type="InterPro" id="IPR000276">
    <property type="entry name" value="GPCR_Rhodpsn"/>
</dbReference>
<accession>A7T5A7</accession>
<name>A7T5A7_NEMVE</name>
<keyword evidence="3 9" id="KW-0812">Transmembrane</keyword>
<dbReference type="AlphaFoldDB" id="A7T5A7"/>
<dbReference type="GO" id="GO:0007602">
    <property type="term" value="P:phototransduction"/>
    <property type="evidence" value="ECO:0000318"/>
    <property type="project" value="GO_Central"/>
</dbReference>
<dbReference type="eggNOG" id="KOG3656">
    <property type="taxonomic scope" value="Eukaryota"/>
</dbReference>